<organism evidence="2 3">
    <name type="scientific">Kitasatospora purpeofusca</name>
    <dbReference type="NCBI Taxonomy" id="67352"/>
    <lineage>
        <taxon>Bacteria</taxon>
        <taxon>Bacillati</taxon>
        <taxon>Actinomycetota</taxon>
        <taxon>Actinomycetes</taxon>
        <taxon>Kitasatosporales</taxon>
        <taxon>Streptomycetaceae</taxon>
        <taxon>Kitasatospora</taxon>
    </lineage>
</organism>
<dbReference type="EMBL" id="CP108110">
    <property type="protein sequence ID" value="WUQ83708.1"/>
    <property type="molecule type" value="Genomic_DNA"/>
</dbReference>
<dbReference type="Proteomes" id="UP001432222">
    <property type="component" value="Chromosome"/>
</dbReference>
<dbReference type="Gene3D" id="3.30.460.10">
    <property type="entry name" value="Beta Polymerase, domain 2"/>
    <property type="match status" value="1"/>
</dbReference>
<dbReference type="SUPFAM" id="SSF52540">
    <property type="entry name" value="P-loop containing nucleoside triphosphate hydrolases"/>
    <property type="match status" value="2"/>
</dbReference>
<evidence type="ECO:0000259" key="1">
    <source>
        <dbReference type="Pfam" id="PF01909"/>
    </source>
</evidence>
<reference evidence="2" key="1">
    <citation type="submission" date="2022-10" db="EMBL/GenBank/DDBJ databases">
        <title>The complete genomes of actinobacterial strains from the NBC collection.</title>
        <authorList>
            <person name="Joergensen T.S."/>
            <person name="Alvarez Arevalo M."/>
            <person name="Sterndorff E.B."/>
            <person name="Faurdal D."/>
            <person name="Vuksanovic O."/>
            <person name="Mourched A.-S."/>
            <person name="Charusanti P."/>
            <person name="Shaw S."/>
            <person name="Blin K."/>
            <person name="Weber T."/>
        </authorList>
    </citation>
    <scope>NUCLEOTIDE SEQUENCE</scope>
    <source>
        <strain evidence="2">NBC_00222</strain>
    </source>
</reference>
<proteinExistence type="predicted"/>
<sequence>MCISPEHGPTLSRPVTIAFSGPDNVGKTKQIGILARRLGPAGHATGPLDDYDPRWDGIRAMGMGAWWFERGPVEEVADVLARSYLERSRRPATAPVRLMDRGIPMLEASLAATVAVRERLSPGEAADRARKLLDPYAADVQAAEATEYGIVLLHDEDPVIGTSRSLSHERHVTPAYADYQRHLHLQMHRLVAEDRWAETVVIGERRVVAVQDEIRRRLHPIAPLVPPRALPGLRVVALGGMSESGKSTAGEYLRVRHGYARLKIGYLIEDAAQRADIADPYEIPAVVRAELLVDGLDRFCAAHHFLDHVTIESLHDQDATAELRRMLGEQLTVVYVDATPEVRTERGTAGPEDVVERDAVKARRGAAGIASLAQEVIDNNHSRLHLERRLDGITLAHRWPLRRPATTPVNTLGLPVQLESYLSELLDRTTVQLPPVIDLLAVTGSGARGKYQHGWSDLDIFVVAEQASLPRLREALAELEAELGGVKLGLTVLTQDECRTGAVTSRLLHVLMLIGSGSLVPLWCRPGLALPAPDAAGDVAAGVEAGVQAAIEIRRQLLKGVPDLRALFKVTALLAKVMLRFEGTERASDDDALGVFLDREPATDADLRRQAREDRKKAVELANIVLGHWLATIALPTSRA</sequence>
<dbReference type="Pfam" id="PF01909">
    <property type="entry name" value="NTP_transf_2"/>
    <property type="match status" value="1"/>
</dbReference>
<feature type="domain" description="Polymerase nucleotidyl transferase" evidence="1">
    <location>
        <begin position="435"/>
        <end position="483"/>
    </location>
</feature>
<evidence type="ECO:0000313" key="3">
    <source>
        <dbReference type="Proteomes" id="UP001432222"/>
    </source>
</evidence>
<keyword evidence="3" id="KW-1185">Reference proteome</keyword>
<protein>
    <submittedName>
        <fullName evidence="2">Nucleotidyltransferase domain-containing protein</fullName>
    </submittedName>
</protein>
<dbReference type="SUPFAM" id="SSF81301">
    <property type="entry name" value="Nucleotidyltransferase"/>
    <property type="match status" value="1"/>
</dbReference>
<dbReference type="InterPro" id="IPR002934">
    <property type="entry name" value="Polymerase_NTP_transf_dom"/>
</dbReference>
<dbReference type="RefSeq" id="WP_328954658.1">
    <property type="nucleotide sequence ID" value="NZ_CP108110.1"/>
</dbReference>
<evidence type="ECO:0000313" key="2">
    <source>
        <dbReference type="EMBL" id="WUQ83708.1"/>
    </source>
</evidence>
<dbReference type="InterPro" id="IPR043519">
    <property type="entry name" value="NT_sf"/>
</dbReference>
<dbReference type="InterPro" id="IPR027417">
    <property type="entry name" value="P-loop_NTPase"/>
</dbReference>
<accession>A0ABZ1TY62</accession>
<gene>
    <name evidence="2" type="ORF">OHA16_12440</name>
</gene>
<dbReference type="Gene3D" id="3.40.50.300">
    <property type="entry name" value="P-loop containing nucleotide triphosphate hydrolases"/>
    <property type="match status" value="1"/>
</dbReference>
<name>A0ABZ1TY62_9ACTN</name>